<feature type="coiled-coil region" evidence="1">
    <location>
        <begin position="57"/>
        <end position="84"/>
    </location>
</feature>
<sequence>MTEVTTGTAVTTDTVLALLEAGPRSARDTVLRTARDGRHKLAATLLSLWAAGGEELTDDQTAELRLAQERIERYQQVWERLQEHAPDAFLLKGMTIAALYPPGVLRSAGDLDVICPRHADLWACARHLAATGWELEAFTVGPARPGDTVSPHLGAEFRKPAPDPSQDPYAVGLFTAEIVTDVHGPARQLARPSRSPLAASTVALVAERWERPFRSRDLLDLVLLLRALDEQGVQQVRDDLDKAGLWPEWREAMRGIARLGWRPSVVLPHTRAAAVRARLLRWARTAVRWSSPVRAAAFAAQSGIEGRGGRLAALASDLVHRRPGARRLLAAGVPLFGVPLDTPDAPTDVQPDIPLDDKPVEQLRLDDVGRHLVARTPLGSFLLVSGAARQEWLDEAAGPASAPSSTPGTPGTPDTEHSSSMRTGA</sequence>
<feature type="compositionally biased region" description="Low complexity" evidence="2">
    <location>
        <begin position="396"/>
        <end position="413"/>
    </location>
</feature>
<accession>A0AB39SC47</accession>
<feature type="region of interest" description="Disordered" evidence="2">
    <location>
        <begin position="394"/>
        <end position="425"/>
    </location>
</feature>
<dbReference type="EMBL" id="CP163440">
    <property type="protein sequence ID" value="XDQ64027.1"/>
    <property type="molecule type" value="Genomic_DNA"/>
</dbReference>
<reference evidence="3" key="1">
    <citation type="submission" date="2024-07" db="EMBL/GenBank/DDBJ databases">
        <authorList>
            <person name="Yu S.T."/>
        </authorList>
    </citation>
    <scope>NUCLEOTIDE SEQUENCE</scope>
    <source>
        <strain evidence="3">R35</strain>
    </source>
</reference>
<evidence type="ECO:0000313" key="3">
    <source>
        <dbReference type="EMBL" id="XDQ64027.1"/>
    </source>
</evidence>
<dbReference type="Pfam" id="PF14907">
    <property type="entry name" value="NTP_transf_5"/>
    <property type="match status" value="1"/>
</dbReference>
<dbReference type="InterPro" id="IPR039498">
    <property type="entry name" value="NTP_transf_5"/>
</dbReference>
<dbReference type="RefSeq" id="WP_369260728.1">
    <property type="nucleotide sequence ID" value="NZ_CP163440.1"/>
</dbReference>
<keyword evidence="1" id="KW-0175">Coiled coil</keyword>
<name>A0AB39SC47_9ACTN</name>
<protein>
    <submittedName>
        <fullName evidence="3">Nucleotidyltransferase family protein</fullName>
    </submittedName>
</protein>
<gene>
    <name evidence="3" type="ORF">AB5J50_26215</name>
</gene>
<dbReference type="AlphaFoldDB" id="A0AB39SC47"/>
<evidence type="ECO:0000256" key="2">
    <source>
        <dbReference type="SAM" id="MobiDB-lite"/>
    </source>
</evidence>
<proteinExistence type="predicted"/>
<organism evidence="3">
    <name type="scientific">Streptomyces sp. R35</name>
    <dbReference type="NCBI Taxonomy" id="3238630"/>
    <lineage>
        <taxon>Bacteria</taxon>
        <taxon>Bacillati</taxon>
        <taxon>Actinomycetota</taxon>
        <taxon>Actinomycetes</taxon>
        <taxon>Kitasatosporales</taxon>
        <taxon>Streptomycetaceae</taxon>
        <taxon>Streptomyces</taxon>
    </lineage>
</organism>
<evidence type="ECO:0000256" key="1">
    <source>
        <dbReference type="SAM" id="Coils"/>
    </source>
</evidence>